<evidence type="ECO:0000256" key="1">
    <source>
        <dbReference type="ARBA" id="ARBA00001938"/>
    </source>
</evidence>
<comment type="cofactor">
    <cofactor evidence="1">
        <name>(R)-lipoate</name>
        <dbReference type="ChEBI" id="CHEBI:83088"/>
    </cofactor>
</comment>
<dbReference type="InterPro" id="IPR023213">
    <property type="entry name" value="CAT-like_dom_sf"/>
</dbReference>
<proteinExistence type="predicted"/>
<feature type="domain" description="2-oxoacid dehydrogenase acyltransferase catalytic" evidence="4">
    <location>
        <begin position="13"/>
        <end position="235"/>
    </location>
</feature>
<dbReference type="EMBL" id="JACOPP010000007">
    <property type="protein sequence ID" value="MBC5733549.1"/>
    <property type="molecule type" value="Genomic_DNA"/>
</dbReference>
<evidence type="ECO:0000313" key="6">
    <source>
        <dbReference type="Proteomes" id="UP000661435"/>
    </source>
</evidence>
<evidence type="ECO:0000256" key="3">
    <source>
        <dbReference type="ARBA" id="ARBA00023315"/>
    </source>
</evidence>
<evidence type="ECO:0000313" key="5">
    <source>
        <dbReference type="EMBL" id="MBC5733549.1"/>
    </source>
</evidence>
<gene>
    <name evidence="5" type="ORF">H8S57_07385</name>
</gene>
<protein>
    <submittedName>
        <fullName evidence="5">2-oxo acid dehydrogenase subunit E2</fullName>
    </submittedName>
</protein>
<accession>A0A8J6MAA7</accession>
<dbReference type="RefSeq" id="WP_186907442.1">
    <property type="nucleotide sequence ID" value="NZ_JACOPP010000007.1"/>
</dbReference>
<dbReference type="PANTHER" id="PTHR43178">
    <property type="entry name" value="DIHYDROLIPOAMIDE ACETYLTRANSFERASE COMPONENT OF PYRUVATE DEHYDROGENASE COMPLEX"/>
    <property type="match status" value="1"/>
</dbReference>
<keyword evidence="6" id="KW-1185">Reference proteome</keyword>
<dbReference type="InterPro" id="IPR050743">
    <property type="entry name" value="2-oxoacid_DH_E2_comp"/>
</dbReference>
<dbReference type="InterPro" id="IPR001078">
    <property type="entry name" value="2-oxoacid_DH_actylTfrase"/>
</dbReference>
<sequence length="245" mass="27524">MAQIDEQGRAIRQVVPLEGMRKVIAERMTFSKHEYPQGTGQVHLEVSRVMQFRKELLEQKGIKVSFGDLYVKAAACALEENMALNASRQNGQIIYYEDININVLASFNGVLMEPVLEHVDRKDIEEVSAELKKTYEYLKKGKLMRIKLEGGTFSVSNMGGSLIDSQQPFLSPPQGAIMGINRNRRVPVFGEDDAIVPANLTTFALTIDHGLCDGSEVTSFFTSLDKVLQDPWTWMYHKRPAPGED</sequence>
<dbReference type="Pfam" id="PF00198">
    <property type="entry name" value="2-oxoacid_dh"/>
    <property type="match status" value="1"/>
</dbReference>
<evidence type="ECO:0000256" key="2">
    <source>
        <dbReference type="ARBA" id="ARBA00022679"/>
    </source>
</evidence>
<dbReference type="GO" id="GO:0016407">
    <property type="term" value="F:acetyltransferase activity"/>
    <property type="evidence" value="ECO:0007669"/>
    <property type="project" value="TreeGrafter"/>
</dbReference>
<evidence type="ECO:0000259" key="4">
    <source>
        <dbReference type="Pfam" id="PF00198"/>
    </source>
</evidence>
<dbReference type="PANTHER" id="PTHR43178:SF5">
    <property type="entry name" value="LIPOAMIDE ACYLTRANSFERASE COMPONENT OF BRANCHED-CHAIN ALPHA-KETO ACID DEHYDROGENASE COMPLEX, MITOCHONDRIAL"/>
    <property type="match status" value="1"/>
</dbReference>
<dbReference type="AlphaFoldDB" id="A0A8J6MAA7"/>
<keyword evidence="3" id="KW-0012">Acyltransferase</keyword>
<reference evidence="5" key="1">
    <citation type="submission" date="2020-08" db="EMBL/GenBank/DDBJ databases">
        <title>Genome public.</title>
        <authorList>
            <person name="Liu C."/>
            <person name="Sun Q."/>
        </authorList>
    </citation>
    <scope>NUCLEOTIDE SEQUENCE</scope>
    <source>
        <strain evidence="5">NSJ-51</strain>
    </source>
</reference>
<dbReference type="SUPFAM" id="SSF52777">
    <property type="entry name" value="CoA-dependent acyltransferases"/>
    <property type="match status" value="1"/>
</dbReference>
<dbReference type="Gene3D" id="3.30.559.10">
    <property type="entry name" value="Chloramphenicol acetyltransferase-like domain"/>
    <property type="match status" value="1"/>
</dbReference>
<organism evidence="5 6">
    <name type="scientific">Lawsonibacter hominis</name>
    <dbReference type="NCBI Taxonomy" id="2763053"/>
    <lineage>
        <taxon>Bacteria</taxon>
        <taxon>Bacillati</taxon>
        <taxon>Bacillota</taxon>
        <taxon>Clostridia</taxon>
        <taxon>Eubacteriales</taxon>
        <taxon>Oscillospiraceae</taxon>
        <taxon>Lawsonibacter</taxon>
    </lineage>
</organism>
<keyword evidence="2" id="KW-0808">Transferase</keyword>
<name>A0A8J6MAA7_9FIRM</name>
<dbReference type="Proteomes" id="UP000661435">
    <property type="component" value="Unassembled WGS sequence"/>
</dbReference>
<dbReference type="GO" id="GO:0031405">
    <property type="term" value="F:lipoic acid binding"/>
    <property type="evidence" value="ECO:0007669"/>
    <property type="project" value="TreeGrafter"/>
</dbReference>
<dbReference type="GO" id="GO:0005737">
    <property type="term" value="C:cytoplasm"/>
    <property type="evidence" value="ECO:0007669"/>
    <property type="project" value="TreeGrafter"/>
</dbReference>
<comment type="caution">
    <text evidence="5">The sequence shown here is derived from an EMBL/GenBank/DDBJ whole genome shotgun (WGS) entry which is preliminary data.</text>
</comment>